<dbReference type="AlphaFoldDB" id="A0A9W3BDP3"/>
<name>A0A9W3BDP3_BIOGL</name>
<reference evidence="8" key="1">
    <citation type="submission" date="2025-08" db="UniProtKB">
        <authorList>
            <consortium name="RefSeq"/>
        </authorList>
    </citation>
    <scope>IDENTIFICATION</scope>
</reference>
<evidence type="ECO:0000256" key="1">
    <source>
        <dbReference type="ARBA" id="ARBA00004370"/>
    </source>
</evidence>
<dbReference type="Proteomes" id="UP001165740">
    <property type="component" value="Chromosome 9"/>
</dbReference>
<accession>A0A9W3BDP3</accession>
<sequence length="300" mass="34405">MSTIHSKSSCFFFRIKSRVRLDKVGHRYTSQDVNPPRQIPREKPAVQKKSFLSGLPLLIVPLATFGLGTWQIQRREWKLKLIKEMEEKMQATPVPLPEDLKELKNMEYRKVKVRGTFDHSKELFIGPRSNLHAADTMGGENKAASMGVHVVTPFKLADRDETILVNRGHVKFQNRPPQMRSAGQVEGEVDLVGIVRLSDKNMYMKSNPLKDGFWLSREVEEMADIAGTSEVFIDADINSSVPGGPEGGQTIVSLRNEHLTYVITWYTLSALTMYLWWRNYRNPRISRSMLQTVKQNFRKT</sequence>
<dbReference type="CDD" id="cd06662">
    <property type="entry name" value="SURF1"/>
    <property type="match status" value="1"/>
</dbReference>
<dbReference type="OMA" id="WYSRDVA"/>
<dbReference type="GO" id="GO:0033617">
    <property type="term" value="P:mitochondrial respiratory chain complex IV assembly"/>
    <property type="evidence" value="ECO:0007669"/>
    <property type="project" value="TreeGrafter"/>
</dbReference>
<dbReference type="GO" id="GO:0005743">
    <property type="term" value="C:mitochondrial inner membrane"/>
    <property type="evidence" value="ECO:0007669"/>
    <property type="project" value="UniProtKB-SubCell"/>
</dbReference>
<dbReference type="GeneID" id="106080316"/>
<feature type="transmembrane region" description="Helical" evidence="6">
    <location>
        <begin position="259"/>
        <end position="277"/>
    </location>
</feature>
<evidence type="ECO:0000256" key="5">
    <source>
        <dbReference type="ARBA" id="ARBA00023136"/>
    </source>
</evidence>
<keyword evidence="3 6" id="KW-0812">Transmembrane</keyword>
<evidence type="ECO:0000256" key="4">
    <source>
        <dbReference type="ARBA" id="ARBA00022989"/>
    </source>
</evidence>
<gene>
    <name evidence="8" type="primary">LOC106080316</name>
</gene>
<dbReference type="OrthoDB" id="10040024at2759"/>
<dbReference type="PANTHER" id="PTHR23427:SF2">
    <property type="entry name" value="SURFEIT LOCUS PROTEIN 1"/>
    <property type="match status" value="1"/>
</dbReference>
<protein>
    <recommendedName>
        <fullName evidence="6">SURF1-like protein</fullName>
    </recommendedName>
</protein>
<keyword evidence="7" id="KW-1185">Reference proteome</keyword>
<evidence type="ECO:0000256" key="3">
    <source>
        <dbReference type="ARBA" id="ARBA00022692"/>
    </source>
</evidence>
<comment type="similarity">
    <text evidence="2 6">Belongs to the SURF1 family.</text>
</comment>
<comment type="function">
    <text evidence="6">Probably involved in the biogenesis of the COX complex.</text>
</comment>
<keyword evidence="5 6" id="KW-0472">Membrane</keyword>
<comment type="subcellular location">
    <subcellularLocation>
        <location evidence="1">Membrane</location>
    </subcellularLocation>
    <subcellularLocation>
        <location evidence="6">Mitochondrion inner membrane</location>
        <topology evidence="6">Multi-pass membrane protein</topology>
    </subcellularLocation>
</comment>
<evidence type="ECO:0000256" key="2">
    <source>
        <dbReference type="ARBA" id="ARBA00007165"/>
    </source>
</evidence>
<evidence type="ECO:0000313" key="7">
    <source>
        <dbReference type="Proteomes" id="UP001165740"/>
    </source>
</evidence>
<dbReference type="InterPro" id="IPR045214">
    <property type="entry name" value="Surf1/Surf4"/>
</dbReference>
<keyword evidence="6" id="KW-0999">Mitochondrion inner membrane</keyword>
<evidence type="ECO:0000256" key="6">
    <source>
        <dbReference type="RuleBase" id="RU363076"/>
    </source>
</evidence>
<keyword evidence="6" id="KW-0496">Mitochondrion</keyword>
<dbReference type="RefSeq" id="XP_055897607.1">
    <property type="nucleotide sequence ID" value="XM_056041632.1"/>
</dbReference>
<organism evidence="7 8">
    <name type="scientific">Biomphalaria glabrata</name>
    <name type="common">Bloodfluke planorb</name>
    <name type="synonym">Freshwater snail</name>
    <dbReference type="NCBI Taxonomy" id="6526"/>
    <lineage>
        <taxon>Eukaryota</taxon>
        <taxon>Metazoa</taxon>
        <taxon>Spiralia</taxon>
        <taxon>Lophotrochozoa</taxon>
        <taxon>Mollusca</taxon>
        <taxon>Gastropoda</taxon>
        <taxon>Heterobranchia</taxon>
        <taxon>Euthyneura</taxon>
        <taxon>Panpulmonata</taxon>
        <taxon>Hygrophila</taxon>
        <taxon>Lymnaeoidea</taxon>
        <taxon>Planorbidae</taxon>
        <taxon>Biomphalaria</taxon>
    </lineage>
</organism>
<dbReference type="Pfam" id="PF02104">
    <property type="entry name" value="SURF1"/>
    <property type="match status" value="1"/>
</dbReference>
<dbReference type="PROSITE" id="PS50895">
    <property type="entry name" value="SURF1"/>
    <property type="match status" value="1"/>
</dbReference>
<keyword evidence="4 6" id="KW-1133">Transmembrane helix</keyword>
<dbReference type="InterPro" id="IPR002994">
    <property type="entry name" value="Surf1/Shy1"/>
</dbReference>
<dbReference type="PANTHER" id="PTHR23427">
    <property type="entry name" value="SURFEIT LOCUS PROTEIN"/>
    <property type="match status" value="1"/>
</dbReference>
<evidence type="ECO:0000313" key="8">
    <source>
        <dbReference type="RefSeq" id="XP_055897607.1"/>
    </source>
</evidence>
<proteinExistence type="inferred from homology"/>
<feature type="transmembrane region" description="Helical" evidence="6">
    <location>
        <begin position="51"/>
        <end position="70"/>
    </location>
</feature>